<dbReference type="InterPro" id="IPR036788">
    <property type="entry name" value="T_IF-3_C_sf"/>
</dbReference>
<dbReference type="PANTHER" id="PTHR10938:SF0">
    <property type="entry name" value="TRANSLATION INITIATION FACTOR IF-3, MITOCHONDRIAL"/>
    <property type="match status" value="1"/>
</dbReference>
<dbReference type="EMBL" id="BOVJ01000172">
    <property type="protein sequence ID" value="GIQ66268.1"/>
    <property type="molecule type" value="Genomic_DNA"/>
</dbReference>
<keyword evidence="2 4" id="KW-0396">Initiation factor</keyword>
<feature type="domain" description="Translation initiation factor 3 C-terminal" evidence="7">
    <location>
        <begin position="126"/>
        <end position="213"/>
    </location>
</feature>
<dbReference type="Pfam" id="PF00707">
    <property type="entry name" value="IF3_C"/>
    <property type="match status" value="1"/>
</dbReference>
<comment type="function">
    <text evidence="4 6">IF-3 binds to the 30S ribosomal subunit and shifts the equilibrium between 70S ribosomes and their 50S and 30S subunits in favor of the free subunits, thus enhancing the availability of 30S subunits on which protein synthesis initiation begins.</text>
</comment>
<dbReference type="HAMAP" id="MF_00080">
    <property type="entry name" value="IF_3"/>
    <property type="match status" value="1"/>
</dbReference>
<sequence>MESDPSPDRVINRFMGCGSGAGSHFFAEILQRIYGNYAWRWQDISREHQINDEIRAREVRLVGPGGEQIGIKPLREALQMAIDMNMDLVNVAPQAKPPVCRIMDYGKFRYEQQKKEKEARKNQKIVDLKEVWFRANIEEHDYQTKLRNVVKFLKDGDKVKASVRFRGREITHAEIGQRILDRLAKEEAVAELCNIERMPKLEGRSMIMILAPKN</sequence>
<evidence type="ECO:0000256" key="1">
    <source>
        <dbReference type="ARBA" id="ARBA00005439"/>
    </source>
</evidence>
<keyword evidence="4" id="KW-0963">Cytoplasm</keyword>
<evidence type="ECO:0000313" key="9">
    <source>
        <dbReference type="EMBL" id="GIQ66268.1"/>
    </source>
</evidence>
<dbReference type="Pfam" id="PF05198">
    <property type="entry name" value="IF3_N"/>
    <property type="match status" value="1"/>
</dbReference>
<comment type="subcellular location">
    <subcellularLocation>
        <location evidence="4 6">Cytoplasm</location>
    </subcellularLocation>
</comment>
<protein>
    <recommendedName>
        <fullName evidence="4 5">Translation initiation factor IF-3</fullName>
    </recommendedName>
</protein>
<dbReference type="PANTHER" id="PTHR10938">
    <property type="entry name" value="TRANSLATION INITIATION FACTOR IF-3"/>
    <property type="match status" value="1"/>
</dbReference>
<evidence type="ECO:0000256" key="6">
    <source>
        <dbReference type="RuleBase" id="RU000646"/>
    </source>
</evidence>
<feature type="domain" description="Translation initiation factor 3 N-terminal" evidence="8">
    <location>
        <begin position="50"/>
        <end position="119"/>
    </location>
</feature>
<dbReference type="Gene3D" id="3.10.20.80">
    <property type="entry name" value="Translation initiation factor 3 (IF-3), N-terminal domain"/>
    <property type="match status" value="1"/>
</dbReference>
<evidence type="ECO:0000259" key="8">
    <source>
        <dbReference type="Pfam" id="PF05198"/>
    </source>
</evidence>
<accession>A0ABQ4NDF8</accession>
<evidence type="ECO:0000256" key="4">
    <source>
        <dbReference type="HAMAP-Rule" id="MF_00080"/>
    </source>
</evidence>
<evidence type="ECO:0000256" key="3">
    <source>
        <dbReference type="ARBA" id="ARBA00022917"/>
    </source>
</evidence>
<evidence type="ECO:0000313" key="10">
    <source>
        <dbReference type="Proteomes" id="UP000680304"/>
    </source>
</evidence>
<gene>
    <name evidence="4 9" type="primary">infC</name>
    <name evidence="9" type="ORF">PACILC2_48360</name>
</gene>
<evidence type="ECO:0000256" key="5">
    <source>
        <dbReference type="NCBIfam" id="TIGR00168"/>
    </source>
</evidence>
<dbReference type="Proteomes" id="UP000680304">
    <property type="component" value="Unassembled WGS sequence"/>
</dbReference>
<dbReference type="InterPro" id="IPR036787">
    <property type="entry name" value="T_IF-3_N_sf"/>
</dbReference>
<dbReference type="InterPro" id="IPR019814">
    <property type="entry name" value="Translation_initiation_fac_3_N"/>
</dbReference>
<dbReference type="InterPro" id="IPR001288">
    <property type="entry name" value="Translation_initiation_fac_3"/>
</dbReference>
<evidence type="ECO:0000256" key="2">
    <source>
        <dbReference type="ARBA" id="ARBA00022540"/>
    </source>
</evidence>
<comment type="similarity">
    <text evidence="1 4 6">Belongs to the IF-3 family.</text>
</comment>
<proteinExistence type="inferred from homology"/>
<dbReference type="InterPro" id="IPR019815">
    <property type="entry name" value="Translation_initiation_fac_3_C"/>
</dbReference>
<organism evidence="9 10">
    <name type="scientific">Paenibacillus cisolokensis</name>
    <dbReference type="NCBI Taxonomy" id="1658519"/>
    <lineage>
        <taxon>Bacteria</taxon>
        <taxon>Bacillati</taxon>
        <taxon>Bacillota</taxon>
        <taxon>Bacilli</taxon>
        <taxon>Bacillales</taxon>
        <taxon>Paenibacillaceae</taxon>
        <taxon>Paenibacillus</taxon>
    </lineage>
</organism>
<dbReference type="Gene3D" id="3.30.110.10">
    <property type="entry name" value="Translation initiation factor 3 (IF-3), C-terminal domain"/>
    <property type="match status" value="1"/>
</dbReference>
<dbReference type="NCBIfam" id="TIGR00168">
    <property type="entry name" value="infC"/>
    <property type="match status" value="1"/>
</dbReference>
<keyword evidence="10" id="KW-1185">Reference proteome</keyword>
<comment type="subunit">
    <text evidence="4 6">Monomer.</text>
</comment>
<dbReference type="GO" id="GO:0003743">
    <property type="term" value="F:translation initiation factor activity"/>
    <property type="evidence" value="ECO:0007669"/>
    <property type="project" value="UniProtKB-KW"/>
</dbReference>
<name>A0ABQ4NDF8_9BACL</name>
<keyword evidence="3 4" id="KW-0648">Protein biosynthesis</keyword>
<reference evidence="9 10" key="1">
    <citation type="submission" date="2021-04" db="EMBL/GenBank/DDBJ databases">
        <title>Draft genome sequence of Paenibacillus cisolokensis, LC2-13A.</title>
        <authorList>
            <person name="Uke A."/>
            <person name="Chhe C."/>
            <person name="Baramee S."/>
            <person name="Kosugi A."/>
        </authorList>
    </citation>
    <scope>NUCLEOTIDE SEQUENCE [LARGE SCALE GENOMIC DNA]</scope>
    <source>
        <strain evidence="9 10">LC2-13A</strain>
    </source>
</reference>
<dbReference type="SUPFAM" id="SSF55200">
    <property type="entry name" value="Translation initiation factor IF3, C-terminal domain"/>
    <property type="match status" value="1"/>
</dbReference>
<dbReference type="SUPFAM" id="SSF54364">
    <property type="entry name" value="Translation initiation factor IF3, N-terminal domain"/>
    <property type="match status" value="1"/>
</dbReference>
<comment type="caution">
    <text evidence="9">The sequence shown here is derived from an EMBL/GenBank/DDBJ whole genome shotgun (WGS) entry which is preliminary data.</text>
</comment>
<evidence type="ECO:0000259" key="7">
    <source>
        <dbReference type="Pfam" id="PF00707"/>
    </source>
</evidence>
<dbReference type="InterPro" id="IPR019813">
    <property type="entry name" value="Translation_initiation_fac3_CS"/>
</dbReference>
<dbReference type="PROSITE" id="PS00938">
    <property type="entry name" value="IF3"/>
    <property type="match status" value="1"/>
</dbReference>